<evidence type="ECO:0000256" key="5">
    <source>
        <dbReference type="ARBA" id="ARBA00023136"/>
    </source>
</evidence>
<evidence type="ECO:0000256" key="3">
    <source>
        <dbReference type="ARBA" id="ARBA00022692"/>
    </source>
</evidence>
<keyword evidence="4 6" id="KW-1133">Transmembrane helix</keyword>
<dbReference type="PANTHER" id="PTHR21716">
    <property type="entry name" value="TRANSMEMBRANE PROTEIN"/>
    <property type="match status" value="1"/>
</dbReference>
<evidence type="ECO:0000256" key="6">
    <source>
        <dbReference type="SAM" id="Phobius"/>
    </source>
</evidence>
<keyword evidence="8" id="KW-1185">Reference proteome</keyword>
<feature type="transmembrane region" description="Helical" evidence="6">
    <location>
        <begin position="283"/>
        <end position="301"/>
    </location>
</feature>
<feature type="transmembrane region" description="Helical" evidence="6">
    <location>
        <begin position="20"/>
        <end position="48"/>
    </location>
</feature>
<evidence type="ECO:0000313" key="8">
    <source>
        <dbReference type="Proteomes" id="UP000199451"/>
    </source>
</evidence>
<comment type="subcellular location">
    <subcellularLocation>
        <location evidence="1">Membrane</location>
        <topology evidence="1">Multi-pass membrane protein</topology>
    </subcellularLocation>
</comment>
<dbReference type="AlphaFoldDB" id="A0A1G9XFU1"/>
<gene>
    <name evidence="7" type="ORF">SAMN04487949_2974</name>
</gene>
<proteinExistence type="inferred from homology"/>
<evidence type="ECO:0000313" key="7">
    <source>
        <dbReference type="EMBL" id="SDM95608.1"/>
    </source>
</evidence>
<evidence type="ECO:0000256" key="1">
    <source>
        <dbReference type="ARBA" id="ARBA00004141"/>
    </source>
</evidence>
<dbReference type="PANTHER" id="PTHR21716:SF4">
    <property type="entry name" value="TRANSMEMBRANE PROTEIN 245"/>
    <property type="match status" value="1"/>
</dbReference>
<dbReference type="Pfam" id="PF01594">
    <property type="entry name" value="AI-2E_transport"/>
    <property type="match status" value="1"/>
</dbReference>
<feature type="transmembrane region" description="Helical" evidence="6">
    <location>
        <begin position="244"/>
        <end position="271"/>
    </location>
</feature>
<protein>
    <submittedName>
        <fullName evidence="7">Predicted PurR-regulated permease PerM</fullName>
    </submittedName>
</protein>
<sequence>MSLQTASPPALDRAMAVTAVLGVACLLTLSVFIYSFVGTFVFGIFIYYSVRPIYRVFRRVVPSGGLAAFLSMFALALPALLVVFYAVTVAVNDFGRLLTNQRNVALLSSVLDRYVTAVPTAIDPEALLSRDIDVGLVVQSVTIALDILSQSFSLLGLGVIHLFIMLTLAFYLLRDGDQLASWGRNWVSNDALLAYGQAVDRDLRNVYFGNIANAAATGAIGVIAYTLLNVYLAPRGAAIPYPALLGMLTGVASLIPMVGMKLVYVPVSLYLTGTLVLAGREDLLWFVAAFVLVSLVVVDTVPDIVLRPFVSGGTLHSGTLMLTYVLGSLLFGWYGIFLAPLLLVVTVEFVRVLLPQLLHAHGDDVVVPTELTAGAPASEWTADVLGRSAEGDD</sequence>
<feature type="transmembrane region" description="Helical" evidence="6">
    <location>
        <begin position="60"/>
        <end position="87"/>
    </location>
</feature>
<comment type="similarity">
    <text evidence="2">Belongs to the autoinducer-2 exporter (AI-2E) (TC 2.A.86) family.</text>
</comment>
<dbReference type="GO" id="GO:0016020">
    <property type="term" value="C:membrane"/>
    <property type="evidence" value="ECO:0007669"/>
    <property type="project" value="UniProtKB-SubCell"/>
</dbReference>
<keyword evidence="5 6" id="KW-0472">Membrane</keyword>
<dbReference type="OrthoDB" id="282734at2157"/>
<feature type="transmembrane region" description="Helical" evidence="6">
    <location>
        <begin position="321"/>
        <end position="345"/>
    </location>
</feature>
<dbReference type="STRING" id="660521.SAMN04487949_2974"/>
<keyword evidence="3 6" id="KW-0812">Transmembrane</keyword>
<dbReference type="Proteomes" id="UP000199451">
    <property type="component" value="Unassembled WGS sequence"/>
</dbReference>
<evidence type="ECO:0000256" key="4">
    <source>
        <dbReference type="ARBA" id="ARBA00022989"/>
    </source>
</evidence>
<feature type="transmembrane region" description="Helical" evidence="6">
    <location>
        <begin position="152"/>
        <end position="173"/>
    </location>
</feature>
<evidence type="ECO:0000256" key="2">
    <source>
        <dbReference type="ARBA" id="ARBA00009773"/>
    </source>
</evidence>
<dbReference type="InterPro" id="IPR002549">
    <property type="entry name" value="AI-2E-like"/>
</dbReference>
<dbReference type="RefSeq" id="WP_089698706.1">
    <property type="nucleotide sequence ID" value="NZ_FNHL01000004.1"/>
</dbReference>
<reference evidence="8" key="1">
    <citation type="submission" date="2016-10" db="EMBL/GenBank/DDBJ databases">
        <authorList>
            <person name="Varghese N."/>
            <person name="Submissions S."/>
        </authorList>
    </citation>
    <scope>NUCLEOTIDE SEQUENCE [LARGE SCALE GENOMIC DNA]</scope>
    <source>
        <strain evidence="8">CGMCC 1.10119</strain>
    </source>
</reference>
<dbReference type="EMBL" id="FNHL01000004">
    <property type="protein sequence ID" value="SDM95608.1"/>
    <property type="molecule type" value="Genomic_DNA"/>
</dbReference>
<name>A0A1G9XFU1_9EURY</name>
<organism evidence="7 8">
    <name type="scientific">Halogranum gelatinilyticum</name>
    <dbReference type="NCBI Taxonomy" id="660521"/>
    <lineage>
        <taxon>Archaea</taxon>
        <taxon>Methanobacteriati</taxon>
        <taxon>Methanobacteriota</taxon>
        <taxon>Stenosarchaea group</taxon>
        <taxon>Halobacteria</taxon>
        <taxon>Halobacteriales</taxon>
        <taxon>Haloferacaceae</taxon>
    </lineage>
</organism>
<feature type="transmembrane region" description="Helical" evidence="6">
    <location>
        <begin position="211"/>
        <end position="232"/>
    </location>
</feature>
<accession>A0A1G9XFU1</accession>